<protein>
    <submittedName>
        <fullName evidence="9">KPCB kinase</fullName>
    </submittedName>
</protein>
<feature type="non-terminal residue" evidence="9">
    <location>
        <position position="1"/>
    </location>
</feature>
<dbReference type="Pfam" id="PF00069">
    <property type="entry name" value="Pkinase"/>
    <property type="match status" value="1"/>
</dbReference>
<keyword evidence="4" id="KW-0547">Nucleotide-binding</keyword>
<dbReference type="PROSITE" id="PS50011">
    <property type="entry name" value="PROTEIN_KINASE_DOM"/>
    <property type="match status" value="1"/>
</dbReference>
<dbReference type="InterPro" id="IPR035892">
    <property type="entry name" value="C2_domain_sf"/>
</dbReference>
<accession>A0A7K4VPI2</accession>
<keyword evidence="6" id="KW-0067">ATP-binding</keyword>
<dbReference type="InterPro" id="IPR008271">
    <property type="entry name" value="Ser/Thr_kinase_AS"/>
</dbReference>
<evidence type="ECO:0000259" key="7">
    <source>
        <dbReference type="PROSITE" id="PS50004"/>
    </source>
</evidence>
<dbReference type="GO" id="GO:0005524">
    <property type="term" value="F:ATP binding"/>
    <property type="evidence" value="ECO:0007669"/>
    <property type="project" value="UniProtKB-KW"/>
</dbReference>
<dbReference type="EMBL" id="VYZJ01001648">
    <property type="protein sequence ID" value="NWR24140.1"/>
    <property type="molecule type" value="Genomic_DNA"/>
</dbReference>
<feature type="non-terminal residue" evidence="9">
    <location>
        <position position="316"/>
    </location>
</feature>
<keyword evidence="5 9" id="KW-0418">Kinase</keyword>
<dbReference type="InterPro" id="IPR011009">
    <property type="entry name" value="Kinase-like_dom_sf"/>
</dbReference>
<dbReference type="FunFam" id="1.10.510.10:FF:000634">
    <property type="entry name" value="Protein kinase C"/>
    <property type="match status" value="1"/>
</dbReference>
<dbReference type="Gene3D" id="3.30.200.20">
    <property type="entry name" value="Phosphorylase Kinase, domain 1"/>
    <property type="match status" value="2"/>
</dbReference>
<dbReference type="SUPFAM" id="SSF56112">
    <property type="entry name" value="Protein kinase-like (PK-like)"/>
    <property type="match status" value="1"/>
</dbReference>
<reference evidence="9 10" key="1">
    <citation type="submission" date="2019-09" db="EMBL/GenBank/DDBJ databases">
        <title>Bird 10,000 Genomes (B10K) Project - Family phase.</title>
        <authorList>
            <person name="Zhang G."/>
        </authorList>
    </citation>
    <scope>NUCLEOTIDE SEQUENCE [LARGE SCALE GENOMIC DNA]</scope>
    <source>
        <strain evidence="9">B10K-DU-015-11</strain>
        <tissue evidence="9">Mixed tissue sample</tissue>
    </source>
</reference>
<comment type="similarity">
    <text evidence="1">Belongs to the protein kinase superfamily. AGC Ser/Thr protein kinase family. PKC subfamily.</text>
</comment>
<keyword evidence="3" id="KW-0808">Transferase</keyword>
<evidence type="ECO:0000259" key="8">
    <source>
        <dbReference type="PROSITE" id="PS50011"/>
    </source>
</evidence>
<keyword evidence="2" id="KW-0723">Serine/threonine-protein kinase</keyword>
<dbReference type="GO" id="GO:0004674">
    <property type="term" value="F:protein serine/threonine kinase activity"/>
    <property type="evidence" value="ECO:0007669"/>
    <property type="project" value="UniProtKB-KW"/>
</dbReference>
<feature type="domain" description="C2" evidence="7">
    <location>
        <begin position="1"/>
        <end position="117"/>
    </location>
</feature>
<feature type="domain" description="Protein kinase" evidence="8">
    <location>
        <begin position="78"/>
        <end position="316"/>
    </location>
</feature>
<keyword evidence="10" id="KW-1185">Reference proteome</keyword>
<evidence type="ECO:0000256" key="5">
    <source>
        <dbReference type="ARBA" id="ARBA00022777"/>
    </source>
</evidence>
<dbReference type="Pfam" id="PF00168">
    <property type="entry name" value="C2"/>
    <property type="match status" value="1"/>
</dbReference>
<evidence type="ECO:0000313" key="9">
    <source>
        <dbReference type="EMBL" id="NWR24140.1"/>
    </source>
</evidence>
<proteinExistence type="inferred from homology"/>
<dbReference type="AlphaFoldDB" id="A0A7K4VPI2"/>
<evidence type="ECO:0000256" key="3">
    <source>
        <dbReference type="ARBA" id="ARBA00022679"/>
    </source>
</evidence>
<dbReference type="Gene3D" id="1.10.510.10">
    <property type="entry name" value="Transferase(Phosphotransferase) domain 1"/>
    <property type="match status" value="1"/>
</dbReference>
<dbReference type="PROSITE" id="PS00108">
    <property type="entry name" value="PROTEIN_KINASE_ST"/>
    <property type="match status" value="1"/>
</dbReference>
<dbReference type="InterPro" id="IPR000719">
    <property type="entry name" value="Prot_kinase_dom"/>
</dbReference>
<dbReference type="Proteomes" id="UP000580681">
    <property type="component" value="Unassembled WGS sequence"/>
</dbReference>
<evidence type="ECO:0000256" key="4">
    <source>
        <dbReference type="ARBA" id="ARBA00022741"/>
    </source>
</evidence>
<dbReference type="InterPro" id="IPR000008">
    <property type="entry name" value="C2_dom"/>
</dbReference>
<gene>
    <name evidence="9" type="primary">Prkcb_0</name>
    <name evidence="9" type="ORF">EMBFUC_R03759</name>
</gene>
<name>A0A7K4VPI2_9EMBE</name>
<dbReference type="SUPFAM" id="SSF49562">
    <property type="entry name" value="C2 domain (Calcium/lipid-binding domain, CaLB)"/>
    <property type="match status" value="1"/>
</dbReference>
<evidence type="ECO:0000256" key="6">
    <source>
        <dbReference type="ARBA" id="ARBA00022840"/>
    </source>
</evidence>
<evidence type="ECO:0000256" key="2">
    <source>
        <dbReference type="ARBA" id="ARBA00022527"/>
    </source>
</evidence>
<dbReference type="SMART" id="SM00220">
    <property type="entry name" value="S_TKc"/>
    <property type="match status" value="1"/>
</dbReference>
<dbReference type="PROSITE" id="PS50004">
    <property type="entry name" value="C2"/>
    <property type="match status" value="1"/>
</dbReference>
<dbReference type="Gene3D" id="2.60.40.150">
    <property type="entry name" value="C2 domain"/>
    <property type="match status" value="1"/>
</dbReference>
<dbReference type="PRINTS" id="PR00360">
    <property type="entry name" value="C2DOMAIN"/>
</dbReference>
<dbReference type="PANTHER" id="PTHR24351">
    <property type="entry name" value="RIBOSOMAL PROTEIN S6 KINASE"/>
    <property type="match status" value="1"/>
</dbReference>
<organism evidence="9 10">
    <name type="scientific">Emberiza fucata</name>
    <dbReference type="NCBI Taxonomy" id="337179"/>
    <lineage>
        <taxon>Eukaryota</taxon>
        <taxon>Metazoa</taxon>
        <taxon>Chordata</taxon>
        <taxon>Craniata</taxon>
        <taxon>Vertebrata</taxon>
        <taxon>Euteleostomi</taxon>
        <taxon>Archelosauria</taxon>
        <taxon>Archosauria</taxon>
        <taxon>Dinosauria</taxon>
        <taxon>Saurischia</taxon>
        <taxon>Theropoda</taxon>
        <taxon>Coelurosauria</taxon>
        <taxon>Aves</taxon>
        <taxon>Neognathae</taxon>
        <taxon>Neoaves</taxon>
        <taxon>Telluraves</taxon>
        <taxon>Australaves</taxon>
        <taxon>Passeriformes</taxon>
        <taxon>Passeroidea</taxon>
        <taxon>Fringillidae</taxon>
        <taxon>Emberizinae</taxon>
        <taxon>Emberizini</taxon>
        <taxon>Emberiza</taxon>
    </lineage>
</organism>
<evidence type="ECO:0000256" key="1">
    <source>
        <dbReference type="ARBA" id="ARBA00005490"/>
    </source>
</evidence>
<evidence type="ECO:0000313" key="10">
    <source>
        <dbReference type="Proteomes" id="UP000580681"/>
    </source>
</evidence>
<comment type="caution">
    <text evidence="9">The sequence shown here is derived from an EMBL/GenBank/DDBJ whole genome shotgun (WGS) entry which is preliminary data.</text>
</comment>
<sequence length="316" mass="34893">VRDAKNLVPMDPNGLSDPYVKLKLIPDPKNESKQKTKTIKCSLNPEWNETFKLFKLLSQEEGEYFNVPVPPEGEEGNEELRQKFERAKIGTGSKAADEKTRNAISKLDNNGSRDRMKLSDFNFLMVLGKGSFGKVSCPLCALSTPSGTGSTGGTALGAQRGSPCDRLYFVMEYVNGGDLMYQIQQVGRFKEPHAVFYAAEIAIGLFFLQSKGIIYRDLKLDNVMLDSEGHIKIADFGMCKENIWDGVTTKTFCGTPDYIAPEGSLGSRKAPEAVSAWLQAPFEGEDEDELFQSIMEHNVAYPKSMSKEAVAICKGV</sequence>